<dbReference type="InterPro" id="IPR010970">
    <property type="entry name" value="Cys_dSase_SufS"/>
</dbReference>
<dbReference type="GO" id="GO:0006534">
    <property type="term" value="P:cysteine metabolic process"/>
    <property type="evidence" value="ECO:0007669"/>
    <property type="project" value="InterPro"/>
</dbReference>
<dbReference type="NCBIfam" id="TIGR01977">
    <property type="entry name" value="am_tr_V_EF2568"/>
    <property type="match status" value="1"/>
</dbReference>
<dbReference type="Gene3D" id="3.90.1150.10">
    <property type="entry name" value="Aspartate Aminotransferase, domain 1"/>
    <property type="match status" value="1"/>
</dbReference>
<name>A0A1G6M430_9BACL</name>
<dbReference type="InterPro" id="IPR010969">
    <property type="entry name" value="Cys_dSase-rel_unknwn_funct"/>
</dbReference>
<keyword evidence="9" id="KW-1185">Reference proteome</keyword>
<gene>
    <name evidence="8" type="ORF">SAMN04488112_1096</name>
</gene>
<dbReference type="PIRSF" id="PIRSF005572">
    <property type="entry name" value="NifS"/>
    <property type="match status" value="1"/>
</dbReference>
<proteinExistence type="inferred from homology"/>
<comment type="cofactor">
    <cofactor evidence="1">
        <name>pyridoxal 5'-phosphate</name>
        <dbReference type="ChEBI" id="CHEBI:597326"/>
    </cofactor>
</comment>
<dbReference type="GO" id="GO:0030170">
    <property type="term" value="F:pyridoxal phosphate binding"/>
    <property type="evidence" value="ECO:0007669"/>
    <property type="project" value="InterPro"/>
</dbReference>
<evidence type="ECO:0000313" key="9">
    <source>
        <dbReference type="Proteomes" id="UP000199387"/>
    </source>
</evidence>
<dbReference type="EC" id="2.8.1.7" evidence="3"/>
<dbReference type="GO" id="GO:0031071">
    <property type="term" value="F:cysteine desulfurase activity"/>
    <property type="evidence" value="ECO:0007669"/>
    <property type="project" value="UniProtKB-EC"/>
</dbReference>
<sequence>MIYLDNAATSWPKPEGVSEAVKECLDEYGANPGRGGHRLSEQAGRQVEETRRLLAQWFHISQPKNLIFCQNGTHAINLALKGWLREGDHVVTTCWEHHAVIRPLNEMKRSLGIKVEYIPPGPDGPVDLSRLKEAIQPHTRLLVSTHASNVNGVLLPLEEMGAIAGEKGVPFLVDAAQTAGVVPVDVQSMGISMLAFPGHKGLFGPQGTGGLYLNPELPVRPIMQGGTGNHSEDLHQPEERPLGFESGTLNTPGIAGLGAGVRFLMDKGWQAIHQHETELSQQLVEGLKRMEKVHLYQLPFASVAVVSFRMEGIDETELATLLDRHFDIAVRAGYHCAALAHQTMGTKPGGTLRVSPGYFNTQSEVDIFLEALQEVQQAFAGL</sequence>
<dbReference type="InterPro" id="IPR015421">
    <property type="entry name" value="PyrdxlP-dep_Trfase_major"/>
</dbReference>
<dbReference type="EMBL" id="FMZA01000009">
    <property type="protein sequence ID" value="SDC50253.1"/>
    <property type="molecule type" value="Genomic_DNA"/>
</dbReference>
<dbReference type="InterPro" id="IPR015422">
    <property type="entry name" value="PyrdxlP-dep_Trfase_small"/>
</dbReference>
<comment type="catalytic activity">
    <reaction evidence="6">
        <text>(sulfur carrier)-H + L-cysteine = (sulfur carrier)-SH + L-alanine</text>
        <dbReference type="Rhea" id="RHEA:43892"/>
        <dbReference type="Rhea" id="RHEA-COMP:14737"/>
        <dbReference type="Rhea" id="RHEA-COMP:14739"/>
        <dbReference type="ChEBI" id="CHEBI:29917"/>
        <dbReference type="ChEBI" id="CHEBI:35235"/>
        <dbReference type="ChEBI" id="CHEBI:57972"/>
        <dbReference type="ChEBI" id="CHEBI:64428"/>
        <dbReference type="EC" id="2.8.1.7"/>
    </reaction>
</comment>
<dbReference type="RefSeq" id="WP_091569407.1">
    <property type="nucleotide sequence ID" value="NZ_FMZA01000009.1"/>
</dbReference>
<dbReference type="InterPro" id="IPR000192">
    <property type="entry name" value="Aminotrans_V_dom"/>
</dbReference>
<dbReference type="Pfam" id="PF00266">
    <property type="entry name" value="Aminotran_5"/>
    <property type="match status" value="1"/>
</dbReference>
<dbReference type="SUPFAM" id="SSF53383">
    <property type="entry name" value="PLP-dependent transferases"/>
    <property type="match status" value="1"/>
</dbReference>
<dbReference type="STRING" id="1236220.SAMN04488112_1096"/>
<dbReference type="Gene3D" id="3.40.640.10">
    <property type="entry name" value="Type I PLP-dependent aspartate aminotransferase-like (Major domain)"/>
    <property type="match status" value="1"/>
</dbReference>
<keyword evidence="4" id="KW-0808">Transferase</keyword>
<evidence type="ECO:0000256" key="2">
    <source>
        <dbReference type="ARBA" id="ARBA00010447"/>
    </source>
</evidence>
<comment type="similarity">
    <text evidence="2">Belongs to the class-V pyridoxal-phosphate-dependent aminotransferase family. Csd subfamily.</text>
</comment>
<dbReference type="CDD" id="cd06453">
    <property type="entry name" value="SufS_like"/>
    <property type="match status" value="1"/>
</dbReference>
<dbReference type="Proteomes" id="UP000199387">
    <property type="component" value="Unassembled WGS sequence"/>
</dbReference>
<evidence type="ECO:0000256" key="3">
    <source>
        <dbReference type="ARBA" id="ARBA00012239"/>
    </source>
</evidence>
<evidence type="ECO:0000256" key="5">
    <source>
        <dbReference type="ARBA" id="ARBA00022898"/>
    </source>
</evidence>
<dbReference type="PANTHER" id="PTHR43586:SF4">
    <property type="entry name" value="ISOPENICILLIN N EPIMERASE"/>
    <property type="match status" value="1"/>
</dbReference>
<reference evidence="8 9" key="1">
    <citation type="submission" date="2016-10" db="EMBL/GenBank/DDBJ databases">
        <authorList>
            <person name="de Groot N.N."/>
        </authorList>
    </citation>
    <scope>NUCLEOTIDE SEQUENCE [LARGE SCALE GENOMIC DNA]</scope>
    <source>
        <strain evidence="8 9">DSM 45514</strain>
    </source>
</reference>
<dbReference type="InterPro" id="IPR016454">
    <property type="entry name" value="Cysteine_dSase"/>
</dbReference>
<evidence type="ECO:0000313" key="8">
    <source>
        <dbReference type="EMBL" id="SDC50253.1"/>
    </source>
</evidence>
<keyword evidence="5" id="KW-0663">Pyridoxal phosphate</keyword>
<protein>
    <recommendedName>
        <fullName evidence="3">cysteine desulfurase</fullName>
        <ecNumber evidence="3">2.8.1.7</ecNumber>
    </recommendedName>
</protein>
<evidence type="ECO:0000259" key="7">
    <source>
        <dbReference type="Pfam" id="PF00266"/>
    </source>
</evidence>
<dbReference type="AlphaFoldDB" id="A0A1G6M430"/>
<dbReference type="InterPro" id="IPR015424">
    <property type="entry name" value="PyrdxlP-dep_Trfase"/>
</dbReference>
<accession>A0A1G6M430</accession>
<organism evidence="8 9">
    <name type="scientific">Melghirimyces thermohalophilus</name>
    <dbReference type="NCBI Taxonomy" id="1236220"/>
    <lineage>
        <taxon>Bacteria</taxon>
        <taxon>Bacillati</taxon>
        <taxon>Bacillota</taxon>
        <taxon>Bacilli</taxon>
        <taxon>Bacillales</taxon>
        <taxon>Thermoactinomycetaceae</taxon>
        <taxon>Melghirimyces</taxon>
    </lineage>
</organism>
<feature type="domain" description="Aminotransferase class V" evidence="7">
    <location>
        <begin position="2"/>
        <end position="368"/>
    </location>
</feature>
<evidence type="ECO:0000256" key="1">
    <source>
        <dbReference type="ARBA" id="ARBA00001933"/>
    </source>
</evidence>
<evidence type="ECO:0000256" key="6">
    <source>
        <dbReference type="ARBA" id="ARBA00050776"/>
    </source>
</evidence>
<evidence type="ECO:0000256" key="4">
    <source>
        <dbReference type="ARBA" id="ARBA00022679"/>
    </source>
</evidence>
<dbReference type="PANTHER" id="PTHR43586">
    <property type="entry name" value="CYSTEINE DESULFURASE"/>
    <property type="match status" value="1"/>
</dbReference>
<dbReference type="OrthoDB" id="9804366at2"/>